<dbReference type="InterPro" id="IPR001078">
    <property type="entry name" value="2-oxoacid_DH_actylTfrase"/>
</dbReference>
<dbReference type="GO" id="GO:0005829">
    <property type="term" value="C:cytosol"/>
    <property type="evidence" value="ECO:0007669"/>
    <property type="project" value="TreeGrafter"/>
</dbReference>
<dbReference type="UniPathway" id="UPA00868">
    <property type="reaction ID" value="UER00840"/>
</dbReference>
<dbReference type="AlphaFoldDB" id="Q057P2"/>
<evidence type="ECO:0000256" key="1">
    <source>
        <dbReference type="ARBA" id="ARBA00001938"/>
    </source>
</evidence>
<gene>
    <name evidence="12" type="primary">sucB</name>
    <name evidence="12" type="ordered locus">BCc_185</name>
</gene>
<evidence type="ECO:0000256" key="5">
    <source>
        <dbReference type="ARBA" id="ARBA00022532"/>
    </source>
</evidence>
<dbReference type="InterPro" id="IPR003016">
    <property type="entry name" value="2-oxoA_DH_lipoyl-BS"/>
</dbReference>
<evidence type="ECO:0000313" key="12">
    <source>
        <dbReference type="EMBL" id="ABJ90657.1"/>
    </source>
</evidence>
<dbReference type="GO" id="GO:0006099">
    <property type="term" value="P:tricarboxylic acid cycle"/>
    <property type="evidence" value="ECO:0007669"/>
    <property type="project" value="UniProtKB-UniRule"/>
</dbReference>
<evidence type="ECO:0000256" key="9">
    <source>
        <dbReference type="ARBA" id="ARBA00052761"/>
    </source>
</evidence>
<reference evidence="12 13" key="1">
    <citation type="journal article" date="2006" name="Science">
        <title>A small microbial genome: the end of a long symbiotic relationship?</title>
        <authorList>
            <person name="Perez-Brocal V."/>
            <person name="Gil R."/>
            <person name="Ramos S."/>
            <person name="Lamelas A."/>
            <person name="Postigo M."/>
            <person name="Michelena J.M."/>
            <person name="Silva F.J."/>
            <person name="Moya A."/>
            <person name="Latorre A."/>
        </authorList>
    </citation>
    <scope>NUCLEOTIDE SEQUENCE [LARGE SCALE GENOMIC DNA]</scope>
    <source>
        <strain evidence="13">Cc</strain>
    </source>
</reference>
<keyword evidence="8 12" id="KW-0012">Acyltransferase</keyword>
<evidence type="ECO:0000256" key="4">
    <source>
        <dbReference type="ARBA" id="ARBA00007317"/>
    </source>
</evidence>
<protein>
    <recommendedName>
        <fullName evidence="10">Dihydrolipoyllysine-residue succinyltransferase</fullName>
        <ecNumber evidence="10">2.3.1.61</ecNumber>
    </recommendedName>
</protein>
<evidence type="ECO:0000256" key="3">
    <source>
        <dbReference type="ARBA" id="ARBA00005145"/>
    </source>
</evidence>
<evidence type="ECO:0000256" key="10">
    <source>
        <dbReference type="NCBIfam" id="TIGR01347"/>
    </source>
</evidence>
<dbReference type="KEGG" id="bcc:BCc_185"/>
<dbReference type="RefSeq" id="WP_011672576.1">
    <property type="nucleotide sequence ID" value="NC_008513.1"/>
</dbReference>
<keyword evidence="13" id="KW-1185">Reference proteome</keyword>
<name>Q057P2_BUCCC</name>
<dbReference type="PROSITE" id="PS00189">
    <property type="entry name" value="LIPOYL"/>
    <property type="match status" value="1"/>
</dbReference>
<dbReference type="PANTHER" id="PTHR43416:SF5">
    <property type="entry name" value="DIHYDROLIPOYLLYSINE-RESIDUE SUCCINYLTRANSFERASE COMPONENT OF 2-OXOGLUTARATE DEHYDROGENASE COMPLEX, MITOCHONDRIAL"/>
    <property type="match status" value="1"/>
</dbReference>
<dbReference type="Gene3D" id="3.30.559.10">
    <property type="entry name" value="Chloramphenicol acetyltransferase-like domain"/>
    <property type="match status" value="1"/>
</dbReference>
<dbReference type="InterPro" id="IPR011053">
    <property type="entry name" value="Single_hybrid_motif"/>
</dbReference>
<evidence type="ECO:0000256" key="6">
    <source>
        <dbReference type="ARBA" id="ARBA00022679"/>
    </source>
</evidence>
<dbReference type="InterPro" id="IPR050537">
    <property type="entry name" value="2-oxoacid_dehydrogenase"/>
</dbReference>
<comment type="pathway">
    <text evidence="3">Amino-acid degradation; L-lysine degradation via saccharopine pathway; glutaryl-CoA from L-lysine: step 6/6.</text>
</comment>
<dbReference type="PROSITE" id="PS50968">
    <property type="entry name" value="BIOTINYL_LIPOYL"/>
    <property type="match status" value="1"/>
</dbReference>
<organism evidence="12 13">
    <name type="scientific">Buchnera aphidicola subsp. Cinara cedri (strain Cc)</name>
    <dbReference type="NCBI Taxonomy" id="372461"/>
    <lineage>
        <taxon>Bacteria</taxon>
        <taxon>Pseudomonadati</taxon>
        <taxon>Pseudomonadota</taxon>
        <taxon>Gammaproteobacteria</taxon>
        <taxon>Enterobacterales</taxon>
        <taxon>Erwiniaceae</taxon>
        <taxon>Buchnera</taxon>
    </lineage>
</organism>
<evidence type="ECO:0000256" key="7">
    <source>
        <dbReference type="ARBA" id="ARBA00022823"/>
    </source>
</evidence>
<dbReference type="eggNOG" id="COG0508">
    <property type="taxonomic scope" value="Bacteria"/>
</dbReference>
<dbReference type="SUPFAM" id="SSF51230">
    <property type="entry name" value="Single hybrid motif"/>
    <property type="match status" value="1"/>
</dbReference>
<dbReference type="InterPro" id="IPR006255">
    <property type="entry name" value="SucB"/>
</dbReference>
<comment type="similarity">
    <text evidence="4">Belongs to the 2-oxoacid dehydrogenase family.</text>
</comment>
<dbReference type="HOGENOM" id="CLU_016733_0_0_6"/>
<comment type="function">
    <text evidence="2">E2 component of the 2-oxoglutarate dehydrogenase (OGDH) complex which catalyzes the second step in the conversion of 2-oxoglutarate to succinyl-CoA and CO(2).</text>
</comment>
<dbReference type="InterPro" id="IPR000089">
    <property type="entry name" value="Biotin_lipoyl"/>
</dbReference>
<comment type="cofactor">
    <cofactor evidence="1">
        <name>(R)-lipoate</name>
        <dbReference type="ChEBI" id="CHEBI:83088"/>
    </cofactor>
</comment>
<dbReference type="GO" id="GO:0004149">
    <property type="term" value="F:dihydrolipoyllysine-residue succinyltransferase activity"/>
    <property type="evidence" value="ECO:0007669"/>
    <property type="project" value="UniProtKB-UniRule"/>
</dbReference>
<dbReference type="Proteomes" id="UP000000669">
    <property type="component" value="Chromosome"/>
</dbReference>
<accession>Q057P2</accession>
<dbReference type="GO" id="GO:0033512">
    <property type="term" value="P:L-lysine catabolic process to acetyl-CoA via saccharopine"/>
    <property type="evidence" value="ECO:0007669"/>
    <property type="project" value="UniProtKB-UniPathway"/>
</dbReference>
<dbReference type="PANTHER" id="PTHR43416">
    <property type="entry name" value="DIHYDROLIPOYLLYSINE-RESIDUE SUCCINYLTRANSFERASE COMPONENT OF 2-OXOGLUTARATE DEHYDROGENASE COMPLEX, MITOCHONDRIAL-RELATED"/>
    <property type="match status" value="1"/>
</dbReference>
<dbReference type="Pfam" id="PF00198">
    <property type="entry name" value="2-oxoacid_dh"/>
    <property type="match status" value="1"/>
</dbReference>
<evidence type="ECO:0000259" key="11">
    <source>
        <dbReference type="PROSITE" id="PS50968"/>
    </source>
</evidence>
<dbReference type="CDD" id="cd06849">
    <property type="entry name" value="lipoyl_domain"/>
    <property type="match status" value="1"/>
</dbReference>
<dbReference type="GO" id="GO:0045252">
    <property type="term" value="C:oxoglutarate dehydrogenase complex"/>
    <property type="evidence" value="ECO:0007669"/>
    <property type="project" value="UniProtKB-UniRule"/>
</dbReference>
<dbReference type="InterPro" id="IPR023213">
    <property type="entry name" value="CAT-like_dom_sf"/>
</dbReference>
<keyword evidence="6 12" id="KW-0808">Transferase</keyword>
<dbReference type="Pfam" id="PF00364">
    <property type="entry name" value="Biotin_lipoyl"/>
    <property type="match status" value="1"/>
</dbReference>
<dbReference type="EMBL" id="CP000263">
    <property type="protein sequence ID" value="ABJ90657.1"/>
    <property type="molecule type" value="Genomic_DNA"/>
</dbReference>
<keyword evidence="7" id="KW-0450">Lipoyl</keyword>
<dbReference type="NCBIfam" id="TIGR01347">
    <property type="entry name" value="sucB"/>
    <property type="match status" value="1"/>
</dbReference>
<dbReference type="OrthoDB" id="9805770at2"/>
<comment type="catalytic activity">
    <reaction evidence="9">
        <text>N(6)-[(R)-dihydrolipoyl]-L-lysyl-[protein] + succinyl-CoA = N(6)-[(R)-S(8)-succinyldihydrolipoyl]-L-lysyl-[protein] + CoA</text>
        <dbReference type="Rhea" id="RHEA:15213"/>
        <dbReference type="Rhea" id="RHEA-COMP:10475"/>
        <dbReference type="Rhea" id="RHEA-COMP:20092"/>
        <dbReference type="ChEBI" id="CHEBI:57287"/>
        <dbReference type="ChEBI" id="CHEBI:57292"/>
        <dbReference type="ChEBI" id="CHEBI:83100"/>
        <dbReference type="ChEBI" id="CHEBI:83120"/>
        <dbReference type="EC" id="2.3.1.61"/>
    </reaction>
</comment>
<keyword evidence="5" id="KW-0816">Tricarboxylic acid cycle</keyword>
<dbReference type="NCBIfam" id="NF004309">
    <property type="entry name" value="PRK05704.1"/>
    <property type="match status" value="1"/>
</dbReference>
<dbReference type="Gene3D" id="2.40.50.100">
    <property type="match status" value="1"/>
</dbReference>
<evidence type="ECO:0000256" key="8">
    <source>
        <dbReference type="ARBA" id="ARBA00023315"/>
    </source>
</evidence>
<proteinExistence type="inferred from homology"/>
<evidence type="ECO:0000256" key="2">
    <source>
        <dbReference type="ARBA" id="ARBA00004052"/>
    </source>
</evidence>
<dbReference type="STRING" id="372461.BCc_185"/>
<sequence length="398" mass="45984">MEKKTKILAPNLPESVNHAIMLKWNKKIGDYVKEDEIIAEIETDKIILEISSPKNGILISQNILVGEKIKSQSVIGFINNKNIKKEKKIKNNKKTKKKNVHSENSLFLFTPKMRRLILNYNIDISKIKGIDVHGKININNFIIKNKKNSKKKKKDKLINIHKKNNKRIFRKIAMSPLRKTISKRLLYTVKNTAMLTTFNEVNMQPIISIRNKYKDIFENKYKSKLGFMSFYVKSVTQALKKFPEINASIEKKNIIYHDYYDINIAISTPRGLITPILKNTDNLSIYEIEKKIKSFVLLGEQGKLKFEDLEAGTFTITNGGVFGSLMSTPIINPPQVAILGMHHIKKRPIVVNKKIKILPMMYLALSYDHQLIDGKQAIQFLNYIKDILEDISRFILEI</sequence>
<dbReference type="SUPFAM" id="SSF52777">
    <property type="entry name" value="CoA-dependent acyltransferases"/>
    <property type="match status" value="1"/>
</dbReference>
<feature type="domain" description="Lipoyl-binding" evidence="11">
    <location>
        <begin position="4"/>
        <end position="79"/>
    </location>
</feature>
<dbReference type="EC" id="2.3.1.61" evidence="10"/>
<evidence type="ECO:0000313" key="13">
    <source>
        <dbReference type="Proteomes" id="UP000000669"/>
    </source>
</evidence>